<dbReference type="PROSITE" id="PS50110">
    <property type="entry name" value="RESPONSE_REGULATORY"/>
    <property type="match status" value="1"/>
</dbReference>
<dbReference type="InterPro" id="IPR000792">
    <property type="entry name" value="Tscrpt_reg_LuxR_C"/>
</dbReference>
<evidence type="ECO:0000256" key="2">
    <source>
        <dbReference type="ARBA" id="ARBA00023125"/>
    </source>
</evidence>
<organism evidence="6 7">
    <name type="scientific">Bordetella ansorpii</name>
    <dbReference type="NCBI Taxonomy" id="288768"/>
    <lineage>
        <taxon>Bacteria</taxon>
        <taxon>Pseudomonadati</taxon>
        <taxon>Pseudomonadota</taxon>
        <taxon>Betaproteobacteria</taxon>
        <taxon>Burkholderiales</taxon>
        <taxon>Alcaligenaceae</taxon>
        <taxon>Bordetella</taxon>
    </lineage>
</organism>
<evidence type="ECO:0000256" key="1">
    <source>
        <dbReference type="ARBA" id="ARBA00022553"/>
    </source>
</evidence>
<dbReference type="Proteomes" id="UP000077037">
    <property type="component" value="Unassembled WGS sequence"/>
</dbReference>
<dbReference type="InterPro" id="IPR001789">
    <property type="entry name" value="Sig_transdc_resp-reg_receiver"/>
</dbReference>
<keyword evidence="1 3" id="KW-0597">Phosphoprotein</keyword>
<dbReference type="CDD" id="cd06170">
    <property type="entry name" value="LuxR_C_like"/>
    <property type="match status" value="1"/>
</dbReference>
<dbReference type="InterPro" id="IPR036388">
    <property type="entry name" value="WH-like_DNA-bd_sf"/>
</dbReference>
<dbReference type="InterPro" id="IPR058245">
    <property type="entry name" value="NreC/VraR/RcsB-like_REC"/>
</dbReference>
<dbReference type="PRINTS" id="PR00038">
    <property type="entry name" value="HTHLUXR"/>
</dbReference>
<dbReference type="RefSeq" id="WP_066420102.1">
    <property type="nucleotide sequence ID" value="NZ_FKBS01000029.1"/>
</dbReference>
<dbReference type="EMBL" id="FKBS01000029">
    <property type="protein sequence ID" value="SAI56680.1"/>
    <property type="molecule type" value="Genomic_DNA"/>
</dbReference>
<dbReference type="SUPFAM" id="SSF46894">
    <property type="entry name" value="C-terminal effector domain of the bipartite response regulators"/>
    <property type="match status" value="1"/>
</dbReference>
<dbReference type="GO" id="GO:0006355">
    <property type="term" value="P:regulation of DNA-templated transcription"/>
    <property type="evidence" value="ECO:0007669"/>
    <property type="project" value="InterPro"/>
</dbReference>
<accession>A0A157RFH6</accession>
<evidence type="ECO:0000313" key="6">
    <source>
        <dbReference type="EMBL" id="SAI56680.1"/>
    </source>
</evidence>
<feature type="modified residue" description="4-aspartylphosphate" evidence="3">
    <location>
        <position position="62"/>
    </location>
</feature>
<dbReference type="InterPro" id="IPR039420">
    <property type="entry name" value="WalR-like"/>
</dbReference>
<keyword evidence="2" id="KW-0238">DNA-binding</keyword>
<dbReference type="CDD" id="cd17535">
    <property type="entry name" value="REC_NarL-like"/>
    <property type="match status" value="1"/>
</dbReference>
<dbReference type="PANTHER" id="PTHR43214:SF17">
    <property type="entry name" value="TRANSCRIPTIONAL REGULATORY PROTEIN RCSB"/>
    <property type="match status" value="1"/>
</dbReference>
<evidence type="ECO:0000259" key="5">
    <source>
        <dbReference type="PROSITE" id="PS50110"/>
    </source>
</evidence>
<evidence type="ECO:0000259" key="4">
    <source>
        <dbReference type="PROSITE" id="PS50043"/>
    </source>
</evidence>
<proteinExistence type="predicted"/>
<reference evidence="6 7" key="1">
    <citation type="submission" date="2016-03" db="EMBL/GenBank/DDBJ databases">
        <authorList>
            <consortium name="Pathogen Informatics"/>
        </authorList>
    </citation>
    <scope>NUCLEOTIDE SEQUENCE [LARGE SCALE GENOMIC DNA]</scope>
    <source>
        <strain evidence="6 7">NCTC13364</strain>
    </source>
</reference>
<dbReference type="SMART" id="SM00421">
    <property type="entry name" value="HTH_LUXR"/>
    <property type="match status" value="1"/>
</dbReference>
<dbReference type="GO" id="GO:0000160">
    <property type="term" value="P:phosphorelay signal transduction system"/>
    <property type="evidence" value="ECO:0007669"/>
    <property type="project" value="InterPro"/>
</dbReference>
<gene>
    <name evidence="6" type="primary">rcsB</name>
    <name evidence="6" type="ORF">SAMEA1982600_04800</name>
</gene>
<sequence>MLLSRPSHRLRVAILDDHPVTTMGIASFLRGNADLDVVHAETSAESLVANLQHVPCDVAVVDYYLPDDPWDGMDFIKRLRRQYPGMALITLSAGRAQDTEYAAYRAGANGYLSKTEPPHTIPDMIRATVGDPRNFYVSTFGRVHRAEPRHPDARLTAAETEILRHIALGFSVTQVATRLVRSKKTVSTHKRRAMRKLGLADDLALALYLKEKFRRDAGEE</sequence>
<dbReference type="SMART" id="SM00448">
    <property type="entry name" value="REC"/>
    <property type="match status" value="1"/>
</dbReference>
<dbReference type="Pfam" id="PF00196">
    <property type="entry name" value="GerE"/>
    <property type="match status" value="1"/>
</dbReference>
<feature type="domain" description="Response regulatory" evidence="5">
    <location>
        <begin position="11"/>
        <end position="129"/>
    </location>
</feature>
<evidence type="ECO:0000256" key="3">
    <source>
        <dbReference type="PROSITE-ProRule" id="PRU00169"/>
    </source>
</evidence>
<protein>
    <submittedName>
        <fullName evidence="6">Two-component response regulator</fullName>
    </submittedName>
</protein>
<dbReference type="GO" id="GO:0003677">
    <property type="term" value="F:DNA binding"/>
    <property type="evidence" value="ECO:0007669"/>
    <property type="project" value="UniProtKB-KW"/>
</dbReference>
<dbReference type="InterPro" id="IPR011006">
    <property type="entry name" value="CheY-like_superfamily"/>
</dbReference>
<dbReference type="Gene3D" id="3.40.50.2300">
    <property type="match status" value="1"/>
</dbReference>
<dbReference type="PROSITE" id="PS50043">
    <property type="entry name" value="HTH_LUXR_2"/>
    <property type="match status" value="1"/>
</dbReference>
<name>A0A157RFH6_9BORD</name>
<dbReference type="SUPFAM" id="SSF52172">
    <property type="entry name" value="CheY-like"/>
    <property type="match status" value="1"/>
</dbReference>
<dbReference type="PROSITE" id="PS00622">
    <property type="entry name" value="HTH_LUXR_1"/>
    <property type="match status" value="1"/>
</dbReference>
<dbReference type="Gene3D" id="1.10.10.10">
    <property type="entry name" value="Winged helix-like DNA-binding domain superfamily/Winged helix DNA-binding domain"/>
    <property type="match status" value="1"/>
</dbReference>
<dbReference type="AlphaFoldDB" id="A0A157RFH6"/>
<evidence type="ECO:0000313" key="7">
    <source>
        <dbReference type="Proteomes" id="UP000077037"/>
    </source>
</evidence>
<dbReference type="InterPro" id="IPR016032">
    <property type="entry name" value="Sig_transdc_resp-reg_C-effctor"/>
</dbReference>
<feature type="domain" description="HTH luxR-type" evidence="4">
    <location>
        <begin position="148"/>
        <end position="213"/>
    </location>
</feature>
<dbReference type="PANTHER" id="PTHR43214">
    <property type="entry name" value="TWO-COMPONENT RESPONSE REGULATOR"/>
    <property type="match status" value="1"/>
</dbReference>
<dbReference type="Pfam" id="PF00072">
    <property type="entry name" value="Response_reg"/>
    <property type="match status" value="1"/>
</dbReference>